<dbReference type="CDD" id="cd00303">
    <property type="entry name" value="retropepsin_like"/>
    <property type="match status" value="1"/>
</dbReference>
<dbReference type="AlphaFoldDB" id="A0A6J2Y3B0"/>
<dbReference type="GeneID" id="115883521"/>
<dbReference type="PANTHER" id="PTHR47331">
    <property type="entry name" value="PHD-TYPE DOMAIN-CONTAINING PROTEIN"/>
    <property type="match status" value="1"/>
</dbReference>
<dbReference type="OrthoDB" id="6768229at2759"/>
<accession>A0A6J2Y3B0</accession>
<keyword evidence="2" id="KW-1185">Reference proteome</keyword>
<dbReference type="GO" id="GO:0071897">
    <property type="term" value="P:DNA biosynthetic process"/>
    <property type="evidence" value="ECO:0007669"/>
    <property type="project" value="UniProtKB-ARBA"/>
</dbReference>
<feature type="compositionally biased region" description="Polar residues" evidence="1">
    <location>
        <begin position="428"/>
        <end position="439"/>
    </location>
</feature>
<sequence>MSEIALLKSKISSLKSKLTRLQNYFNSINKNELDDIIINQLESRLEKIQPIWEQFDEIQFEIEQMLCTSENPESQSDKDERDAFENSYFKLTGDIKILIKNYNQTIERNDGSVVSFRHNSVVSNSVQSLVKLQSIKLPTFDGQYGNWLEFKDSFVALVDSNPTLNSIQKFYYLRSSLSAEVLEIIKSIEVSSSNYTVAWQFLADRFANKKLIIYNHIRAIFEHPSLLKESYTDLRNLYDSVTKHLRALKALGETTHTWDRLVIYIMCSKFASTTQRDWEINKYESDLPTMKDLSNYLQLKCEMLENLEMSNKDANKNNKQNKKYFRDTSNNYHSTNKQDNNKFKCYYCQQSHGIFNCSDFLKLSVNERIAAVKRIKLCLNCLHDLNCLRELRTITHPSWKCNKSKCFKCKRSHNTLLHSDSYHKMDQNSEATAGANSLPPTERENDTTPNTADRHISLNSYVSEAEGAVAVLNPFSSCAQISAGYSQVLLSTAMIQLTNGKKSIMARALLDSGSQSNFISENICKKLNLQRTAINHAVKGVGQTFTNINDQVNVTIKSCISNFKTDATCLILEYITDKLPIMSFNKDVLKIPANISLADPKFNTSNIIEVLLGSSIFWSIMGSNQVQLGPNMPILQETKFGYIIAGNLCMNPTYSLKVSVNCLNILDSDTSIDNKIIKFWELEDISSKEPNMSDSEKYCERYFKETVQRDASGRFIVKIPFKNNIEQLGDSRDMALKRFYHLERKFKNNPELKSDYVKFMSEYESLGHMCDDVVDDGYYLPHHAVIKNCSITTKCRVVFDASAKSSSGFSLNNVQYVGPTNQQDVFSILTRFRIHEFVLTGDISKMYRQVLIDSNETKFQKIFWRSQSDEKINVYKLNTVTYGTASAPYLGVRCLFQIADENENKFPIVSNIIKRDFYMDDVLTGSDSIEELLQIQKDLVNLLSSYGFELR</sequence>
<feature type="region of interest" description="Disordered" evidence="1">
    <location>
        <begin position="428"/>
        <end position="453"/>
    </location>
</feature>
<dbReference type="InterPro" id="IPR005312">
    <property type="entry name" value="DUF1759"/>
</dbReference>
<dbReference type="Proteomes" id="UP000504635">
    <property type="component" value="Unplaced"/>
</dbReference>
<dbReference type="Pfam" id="PF03564">
    <property type="entry name" value="DUF1759"/>
    <property type="match status" value="1"/>
</dbReference>
<organism evidence="2 3">
    <name type="scientific">Sitophilus oryzae</name>
    <name type="common">Rice weevil</name>
    <name type="synonym">Curculio oryzae</name>
    <dbReference type="NCBI Taxonomy" id="7048"/>
    <lineage>
        <taxon>Eukaryota</taxon>
        <taxon>Metazoa</taxon>
        <taxon>Ecdysozoa</taxon>
        <taxon>Arthropoda</taxon>
        <taxon>Hexapoda</taxon>
        <taxon>Insecta</taxon>
        <taxon>Pterygota</taxon>
        <taxon>Neoptera</taxon>
        <taxon>Endopterygota</taxon>
        <taxon>Coleoptera</taxon>
        <taxon>Polyphaga</taxon>
        <taxon>Cucujiformia</taxon>
        <taxon>Curculionidae</taxon>
        <taxon>Dryophthorinae</taxon>
        <taxon>Sitophilus</taxon>
    </lineage>
</organism>
<dbReference type="KEGG" id="soy:115883521"/>
<dbReference type="PANTHER" id="PTHR47331:SF5">
    <property type="entry name" value="RIBONUCLEASE H"/>
    <property type="match status" value="1"/>
</dbReference>
<dbReference type="InParanoid" id="A0A6J2Y3B0"/>
<feature type="compositionally biased region" description="Basic and acidic residues" evidence="1">
    <location>
        <begin position="441"/>
        <end position="453"/>
    </location>
</feature>
<dbReference type="Gene3D" id="2.40.70.10">
    <property type="entry name" value="Acid Proteases"/>
    <property type="match status" value="1"/>
</dbReference>
<dbReference type="RefSeq" id="XP_030757751.1">
    <property type="nucleotide sequence ID" value="XM_030901891.1"/>
</dbReference>
<name>A0A6J2Y3B0_SITOR</name>
<reference evidence="3" key="1">
    <citation type="submission" date="2025-08" db="UniProtKB">
        <authorList>
            <consortium name="RefSeq"/>
        </authorList>
    </citation>
    <scope>IDENTIFICATION</scope>
    <source>
        <tissue evidence="3">Gonads</tissue>
    </source>
</reference>
<dbReference type="SUPFAM" id="SSF56672">
    <property type="entry name" value="DNA/RNA polymerases"/>
    <property type="match status" value="1"/>
</dbReference>
<evidence type="ECO:0000256" key="1">
    <source>
        <dbReference type="SAM" id="MobiDB-lite"/>
    </source>
</evidence>
<evidence type="ECO:0000313" key="2">
    <source>
        <dbReference type="Proteomes" id="UP000504635"/>
    </source>
</evidence>
<gene>
    <name evidence="3" type="primary">LOC115883521</name>
</gene>
<evidence type="ECO:0000313" key="3">
    <source>
        <dbReference type="RefSeq" id="XP_030757751.1"/>
    </source>
</evidence>
<protein>
    <submittedName>
        <fullName evidence="3">Uncharacterized protein LOC115883521</fullName>
    </submittedName>
</protein>
<dbReference type="InterPro" id="IPR021109">
    <property type="entry name" value="Peptidase_aspartic_dom_sf"/>
</dbReference>
<dbReference type="InterPro" id="IPR043502">
    <property type="entry name" value="DNA/RNA_pol_sf"/>
</dbReference>
<proteinExistence type="predicted"/>